<accession>A0A8J8FD73</accession>
<dbReference type="RefSeq" id="WP_171606434.1">
    <property type="nucleotide sequence ID" value="NZ_WHPF01000002.1"/>
</dbReference>
<organism evidence="1 2">
    <name type="scientific">Limnovirga soli</name>
    <dbReference type="NCBI Taxonomy" id="2656915"/>
    <lineage>
        <taxon>Bacteria</taxon>
        <taxon>Pseudomonadati</taxon>
        <taxon>Bacteroidota</taxon>
        <taxon>Chitinophagia</taxon>
        <taxon>Chitinophagales</taxon>
        <taxon>Chitinophagaceae</taxon>
        <taxon>Limnovirga</taxon>
    </lineage>
</organism>
<protein>
    <submittedName>
        <fullName evidence="1">Uncharacterized protein</fullName>
    </submittedName>
</protein>
<evidence type="ECO:0000313" key="1">
    <source>
        <dbReference type="EMBL" id="NNV54517.1"/>
    </source>
</evidence>
<sequence length="370" mass="40236">MNKQLDFSNLGLLFTYQDTLAFMQDAYTKPMDAIANFIGQKIIIGGLADLGGGNVSDGFAVLDGVIYPVIGGAVADYLFIENTVSNEQYDDGIEKPFYSNKVLKFTAVALDNYAYAEFKRLPYNSQDINTALNTIKTLFKNIAVESAVILSGCEVSGVGGGSCTIAAGIVLMDGEYIATGAYTGAYPVYLKPDASFVTVLPGSGNYIKFDPHTSQRYADVLRRTINNSGSVIWHKVLSDRFDIGTGLGKWEWLGWKICDDMRSRVAIGYDRRTVDPGDGIWDINYNTVGNVGTQQKLKTILQTNLPHIKIDVPIPTNKTSETDTGSGKIVCGNDANEPVAGPTLQTDYLGDGTGLDIRNPYRVLLALERI</sequence>
<dbReference type="EMBL" id="WHPF01000002">
    <property type="protein sequence ID" value="NNV54517.1"/>
    <property type="molecule type" value="Genomic_DNA"/>
</dbReference>
<proteinExistence type="predicted"/>
<name>A0A8J8FD73_9BACT</name>
<dbReference type="Proteomes" id="UP000598971">
    <property type="component" value="Unassembled WGS sequence"/>
</dbReference>
<reference evidence="1" key="1">
    <citation type="submission" date="2019-10" db="EMBL/GenBank/DDBJ databases">
        <title>Draft genome sequence of Panacibacter sp. KCS-6.</title>
        <authorList>
            <person name="Yim K.J."/>
        </authorList>
    </citation>
    <scope>NUCLEOTIDE SEQUENCE</scope>
    <source>
        <strain evidence="1">KCS-6</strain>
    </source>
</reference>
<comment type="caution">
    <text evidence="1">The sequence shown here is derived from an EMBL/GenBank/DDBJ whole genome shotgun (WGS) entry which is preliminary data.</text>
</comment>
<dbReference type="AlphaFoldDB" id="A0A8J8FD73"/>
<gene>
    <name evidence="1" type="ORF">GD597_03525</name>
</gene>
<dbReference type="CDD" id="cd22641">
    <property type="entry name" value="C24-like"/>
    <property type="match status" value="1"/>
</dbReference>
<evidence type="ECO:0000313" key="2">
    <source>
        <dbReference type="Proteomes" id="UP000598971"/>
    </source>
</evidence>
<keyword evidence="2" id="KW-1185">Reference proteome</keyword>